<comment type="caution">
    <text evidence="8">The sequence shown here is derived from an EMBL/GenBank/DDBJ whole genome shotgun (WGS) entry which is preliminary data.</text>
</comment>
<dbReference type="InterPro" id="IPR013083">
    <property type="entry name" value="Znf_RING/FYVE/PHD"/>
</dbReference>
<dbReference type="PROSITE" id="PS50089">
    <property type="entry name" value="ZF_RING_2"/>
    <property type="match status" value="1"/>
</dbReference>
<dbReference type="Gene3D" id="3.30.40.10">
    <property type="entry name" value="Zinc/RING finger domain, C3HC4 (zinc finger)"/>
    <property type="match status" value="1"/>
</dbReference>
<reference evidence="8" key="1">
    <citation type="submission" date="2023-07" db="EMBL/GenBank/DDBJ databases">
        <authorList>
            <consortium name="AG Swart"/>
            <person name="Singh M."/>
            <person name="Singh A."/>
            <person name="Seah K."/>
            <person name="Emmerich C."/>
        </authorList>
    </citation>
    <scope>NUCLEOTIDE SEQUENCE</scope>
    <source>
        <strain evidence="8">DP1</strain>
    </source>
</reference>
<dbReference type="InterPro" id="IPR001841">
    <property type="entry name" value="Znf_RING"/>
</dbReference>
<evidence type="ECO:0000256" key="6">
    <source>
        <dbReference type="PROSITE-ProRule" id="PRU00175"/>
    </source>
</evidence>
<dbReference type="Pfam" id="PF00097">
    <property type="entry name" value="zf-C3HC4"/>
    <property type="match status" value="1"/>
</dbReference>
<dbReference type="InterPro" id="IPR051507">
    <property type="entry name" value="PcG_RING_finger"/>
</dbReference>
<evidence type="ECO:0000256" key="1">
    <source>
        <dbReference type="ARBA" id="ARBA00004123"/>
    </source>
</evidence>
<comment type="subcellular location">
    <subcellularLocation>
        <location evidence="1">Nucleus</location>
    </subcellularLocation>
</comment>
<dbReference type="Gene3D" id="3.10.20.90">
    <property type="entry name" value="Phosphatidylinositol 3-kinase Catalytic Subunit, Chain A, domain 1"/>
    <property type="match status" value="1"/>
</dbReference>
<evidence type="ECO:0000313" key="9">
    <source>
        <dbReference type="Proteomes" id="UP001295684"/>
    </source>
</evidence>
<keyword evidence="5" id="KW-0539">Nucleus</keyword>
<keyword evidence="2" id="KW-0479">Metal-binding</keyword>
<proteinExistence type="predicted"/>
<evidence type="ECO:0000256" key="4">
    <source>
        <dbReference type="ARBA" id="ARBA00022833"/>
    </source>
</evidence>
<dbReference type="GO" id="GO:0005634">
    <property type="term" value="C:nucleus"/>
    <property type="evidence" value="ECO:0007669"/>
    <property type="project" value="UniProtKB-SubCell"/>
</dbReference>
<dbReference type="SUPFAM" id="SSF57850">
    <property type="entry name" value="RING/U-box"/>
    <property type="match status" value="1"/>
</dbReference>
<evidence type="ECO:0000259" key="7">
    <source>
        <dbReference type="PROSITE" id="PS50089"/>
    </source>
</evidence>
<gene>
    <name evidence="8" type="ORF">ECRASSUSDP1_LOCUS19957</name>
</gene>
<dbReference type="Proteomes" id="UP001295684">
    <property type="component" value="Unassembled WGS sequence"/>
</dbReference>
<accession>A0AAD2D394</accession>
<evidence type="ECO:0000256" key="3">
    <source>
        <dbReference type="ARBA" id="ARBA00022771"/>
    </source>
</evidence>
<organism evidence="8 9">
    <name type="scientific">Euplotes crassus</name>
    <dbReference type="NCBI Taxonomy" id="5936"/>
    <lineage>
        <taxon>Eukaryota</taxon>
        <taxon>Sar</taxon>
        <taxon>Alveolata</taxon>
        <taxon>Ciliophora</taxon>
        <taxon>Intramacronucleata</taxon>
        <taxon>Spirotrichea</taxon>
        <taxon>Hypotrichia</taxon>
        <taxon>Euplotida</taxon>
        <taxon>Euplotidae</taxon>
        <taxon>Moneuplotes</taxon>
    </lineage>
</organism>
<dbReference type="InterPro" id="IPR018957">
    <property type="entry name" value="Znf_C3HC4_RING-type"/>
</dbReference>
<dbReference type="GO" id="GO:0008270">
    <property type="term" value="F:zinc ion binding"/>
    <property type="evidence" value="ECO:0007669"/>
    <property type="project" value="UniProtKB-KW"/>
</dbReference>
<dbReference type="AlphaFoldDB" id="A0AAD2D394"/>
<feature type="domain" description="RING-type" evidence="7">
    <location>
        <begin position="48"/>
        <end position="90"/>
    </location>
</feature>
<dbReference type="PANTHER" id="PTHR45893">
    <property type="entry name" value="POLYCOMB GROUP RING FINGER PROTEIN"/>
    <property type="match status" value="1"/>
</dbReference>
<name>A0AAD2D394_EUPCR</name>
<keyword evidence="3 6" id="KW-0863">Zinc-finger</keyword>
<evidence type="ECO:0000256" key="2">
    <source>
        <dbReference type="ARBA" id="ARBA00022723"/>
    </source>
</evidence>
<evidence type="ECO:0000313" key="8">
    <source>
        <dbReference type="EMBL" id="CAI2378560.1"/>
    </source>
</evidence>
<evidence type="ECO:0000256" key="5">
    <source>
        <dbReference type="ARBA" id="ARBA00023242"/>
    </source>
</evidence>
<sequence length="274" mass="31958">MMNTRGTKKGGKKKVGVLESLDYCKANTKQTRSKKQATKAQLLPYLTCSICQGLFRDAQTINECLCTFCKVCIYDHFYFNKNSQKCPNCSADLGGKPTNKIVSDNTMQKLVDILYPHFKTKDEKIRKELYAQKMIKEGKDPEKENMLKREEILRNQEIAKEKENEANKNFLLLPCNNLVDDAAVMKALPSQSYTTSAKRDIKYIKRFLAHKLGDINWEDIEIYCYDQRLSDNRDLSYIFTMIWKQHKMTKLKPEEEQRILVLHYCKKGTFKSDT</sequence>
<protein>
    <recommendedName>
        <fullName evidence="7">RING-type domain-containing protein</fullName>
    </recommendedName>
</protein>
<dbReference type="EMBL" id="CAMPGE010020299">
    <property type="protein sequence ID" value="CAI2378560.1"/>
    <property type="molecule type" value="Genomic_DNA"/>
</dbReference>
<keyword evidence="4" id="KW-0862">Zinc</keyword>
<keyword evidence="9" id="KW-1185">Reference proteome</keyword>